<sequence length="432" mass="46547">MHAPTHHVDKQGWRVWSGPVVLSDRVSMSKIRNTTRLSPNTFKIPSSTSAAACIPFPPRRFPTRTALHQRPKLSLVTPVSLRKMPSAPQLGALGHTFTAMRAMQFASLVAIIGMTSNFISEINAADASSPSVLIGTLVVSCIATLYIVISYILYYDSLLPLLLATALDSTLLVAVIVVACTLGKPLSYLNCAALPSSGRTATFMTSVIANSASSTLNYFIWVGADQRTCYAVKAVWGLSIALCGREGRGCYDAAAAAPVYFPPPPLREVGRRDRMAATALGTAALGKKTRGVYDDYSSSSSDSDSDHQREFVKPLGSFAQRPSFPPPPTAPVRKVKIVEGRVAVQPLPVLPETVSPIVATPPKDRGVLGLLLSPVSPKDKGGLLSPTSPKSPLERVKSKRRTIMHFIDGWWDLGLLEQERKKSLMRAASRKA</sequence>
<evidence type="ECO:0000256" key="1">
    <source>
        <dbReference type="SAM" id="Phobius"/>
    </source>
</evidence>
<keyword evidence="3" id="KW-1185">Reference proteome</keyword>
<comment type="caution">
    <text evidence="2">The sequence shown here is derived from an EMBL/GenBank/DDBJ whole genome shotgun (WGS) entry which is preliminary data.</text>
</comment>
<reference evidence="2" key="1">
    <citation type="submission" date="2023-02" db="EMBL/GenBank/DDBJ databases">
        <title>Colletotrichum kahawae CIFC_Que2 genome sequencing and assembly.</title>
        <authorList>
            <person name="Baroncelli R."/>
        </authorList>
    </citation>
    <scope>NUCLEOTIDE SEQUENCE</scope>
    <source>
        <strain evidence="2">CIFC_Que2</strain>
    </source>
</reference>
<feature type="transmembrane region" description="Helical" evidence="1">
    <location>
        <begin position="132"/>
        <end position="155"/>
    </location>
</feature>
<proteinExistence type="predicted"/>
<keyword evidence="1" id="KW-0812">Transmembrane</keyword>
<accession>A0AAE0DBE8</accession>
<keyword evidence="1" id="KW-0472">Membrane</keyword>
<feature type="transmembrane region" description="Helical" evidence="1">
    <location>
        <begin position="161"/>
        <end position="182"/>
    </location>
</feature>
<gene>
    <name evidence="2" type="ORF">CKAH01_13513</name>
</gene>
<dbReference type="EMBL" id="VYYT01000055">
    <property type="protein sequence ID" value="KAK2773595.1"/>
    <property type="molecule type" value="Genomic_DNA"/>
</dbReference>
<name>A0AAE0DBE8_COLKA</name>
<protein>
    <submittedName>
        <fullName evidence="2">Uncharacterized protein</fullName>
    </submittedName>
</protein>
<evidence type="ECO:0000313" key="2">
    <source>
        <dbReference type="EMBL" id="KAK2773595.1"/>
    </source>
</evidence>
<evidence type="ECO:0000313" key="3">
    <source>
        <dbReference type="Proteomes" id="UP001281614"/>
    </source>
</evidence>
<organism evidence="2 3">
    <name type="scientific">Colletotrichum kahawae</name>
    <name type="common">Coffee berry disease fungus</name>
    <dbReference type="NCBI Taxonomy" id="34407"/>
    <lineage>
        <taxon>Eukaryota</taxon>
        <taxon>Fungi</taxon>
        <taxon>Dikarya</taxon>
        <taxon>Ascomycota</taxon>
        <taxon>Pezizomycotina</taxon>
        <taxon>Sordariomycetes</taxon>
        <taxon>Hypocreomycetidae</taxon>
        <taxon>Glomerellales</taxon>
        <taxon>Glomerellaceae</taxon>
        <taxon>Colletotrichum</taxon>
        <taxon>Colletotrichum gloeosporioides species complex</taxon>
    </lineage>
</organism>
<keyword evidence="1" id="KW-1133">Transmembrane helix</keyword>
<feature type="transmembrane region" description="Helical" evidence="1">
    <location>
        <begin position="102"/>
        <end position="120"/>
    </location>
</feature>
<dbReference type="Proteomes" id="UP001281614">
    <property type="component" value="Unassembled WGS sequence"/>
</dbReference>
<dbReference type="AlphaFoldDB" id="A0AAE0DBE8"/>